<accession>A0ABR1WM21</accession>
<organism evidence="5 6">
    <name type="scientific">Apiospora hydei</name>
    <dbReference type="NCBI Taxonomy" id="1337664"/>
    <lineage>
        <taxon>Eukaryota</taxon>
        <taxon>Fungi</taxon>
        <taxon>Dikarya</taxon>
        <taxon>Ascomycota</taxon>
        <taxon>Pezizomycotina</taxon>
        <taxon>Sordariomycetes</taxon>
        <taxon>Xylariomycetidae</taxon>
        <taxon>Amphisphaeriales</taxon>
        <taxon>Apiosporaceae</taxon>
        <taxon>Apiospora</taxon>
    </lineage>
</organism>
<evidence type="ECO:0000256" key="3">
    <source>
        <dbReference type="ARBA" id="ARBA00022833"/>
    </source>
</evidence>
<comment type="cofactor">
    <cofactor evidence="1">
        <name>Zn(2+)</name>
        <dbReference type="ChEBI" id="CHEBI:29105"/>
    </cofactor>
</comment>
<dbReference type="SUPFAM" id="SSF50129">
    <property type="entry name" value="GroES-like"/>
    <property type="match status" value="1"/>
</dbReference>
<evidence type="ECO:0000313" key="6">
    <source>
        <dbReference type="Proteomes" id="UP001433268"/>
    </source>
</evidence>
<keyword evidence="4" id="KW-0560">Oxidoreductase</keyword>
<dbReference type="Gene3D" id="3.90.180.10">
    <property type="entry name" value="Medium-chain alcohol dehydrogenases, catalytic domain"/>
    <property type="match status" value="1"/>
</dbReference>
<keyword evidence="2" id="KW-0479">Metal-binding</keyword>
<reference evidence="5 6" key="1">
    <citation type="submission" date="2023-01" db="EMBL/GenBank/DDBJ databases">
        <title>Analysis of 21 Apiospora genomes using comparative genomics revels a genus with tremendous synthesis potential of carbohydrate active enzymes and secondary metabolites.</title>
        <authorList>
            <person name="Sorensen T."/>
        </authorList>
    </citation>
    <scope>NUCLEOTIDE SEQUENCE [LARGE SCALE GENOMIC DNA]</scope>
    <source>
        <strain evidence="5 6">CBS 114990</strain>
    </source>
</reference>
<dbReference type="Proteomes" id="UP001433268">
    <property type="component" value="Unassembled WGS sequence"/>
</dbReference>
<comment type="caution">
    <text evidence="5">The sequence shown here is derived from an EMBL/GenBank/DDBJ whole genome shotgun (WGS) entry which is preliminary data.</text>
</comment>
<evidence type="ECO:0000256" key="4">
    <source>
        <dbReference type="ARBA" id="ARBA00023002"/>
    </source>
</evidence>
<keyword evidence="3" id="KW-0862">Zinc</keyword>
<protein>
    <recommendedName>
        <fullName evidence="7">Alcohol dehydrogenase N-terminal domain-containing protein</fullName>
    </recommendedName>
</protein>
<dbReference type="InterPro" id="IPR011032">
    <property type="entry name" value="GroES-like_sf"/>
</dbReference>
<evidence type="ECO:0008006" key="7">
    <source>
        <dbReference type="Google" id="ProtNLM"/>
    </source>
</evidence>
<name>A0ABR1WM21_9PEZI</name>
<gene>
    <name evidence="5" type="ORF">PG997_005825</name>
</gene>
<sequence>MASTDDSNMPKTHTACVYNKPGSCSVAIREVETPDPGPGEVLVRLTHSGVCHSDYGVMMNTASVPLTSNYE</sequence>
<dbReference type="PANTHER" id="PTHR42940:SF5">
    <property type="entry name" value="ALCOHOL DEHYDROGENASE 2"/>
    <property type="match status" value="1"/>
</dbReference>
<evidence type="ECO:0000256" key="1">
    <source>
        <dbReference type="ARBA" id="ARBA00001947"/>
    </source>
</evidence>
<proteinExistence type="predicted"/>
<dbReference type="PANTHER" id="PTHR42940">
    <property type="entry name" value="ALCOHOL DEHYDROGENASE 1-RELATED"/>
    <property type="match status" value="1"/>
</dbReference>
<keyword evidence="6" id="KW-1185">Reference proteome</keyword>
<dbReference type="RefSeq" id="XP_066669063.1">
    <property type="nucleotide sequence ID" value="XM_066810140.1"/>
</dbReference>
<evidence type="ECO:0000256" key="2">
    <source>
        <dbReference type="ARBA" id="ARBA00022723"/>
    </source>
</evidence>
<dbReference type="GeneID" id="92043200"/>
<dbReference type="EMBL" id="JAQQWN010000005">
    <property type="protein sequence ID" value="KAK8084554.1"/>
    <property type="molecule type" value="Genomic_DNA"/>
</dbReference>
<evidence type="ECO:0000313" key="5">
    <source>
        <dbReference type="EMBL" id="KAK8084554.1"/>
    </source>
</evidence>